<accession>A0A3A8QJW7</accession>
<dbReference type="Proteomes" id="UP000282656">
    <property type="component" value="Unassembled WGS sequence"/>
</dbReference>
<dbReference type="EMBL" id="RAWM01000052">
    <property type="protein sequence ID" value="RKH67210.1"/>
    <property type="molecule type" value="Genomic_DNA"/>
</dbReference>
<evidence type="ECO:0000313" key="2">
    <source>
        <dbReference type="Proteomes" id="UP000282656"/>
    </source>
</evidence>
<sequence>MAVLLAPSAEACTSAPCSPWWTRFPLPKDAVVPANVPALVMVSPGGWPIVDARTLRLRTEDDTGVEATLLPGPLGSGVLVPAAPLVPGTRYHLEGRDPCLGESEEGPPETATFTAGPAAALPTATGTLQAGQEEHGPFQVWGGGSCSVGVEGSQVTLGFTPAPELVPFLPWVHWTLEVDGKPWATAPHGAVDAAGTLGMLDRLRFPHALFSVYSVCETVPDQQPPSDLGLEEGTHVATLRPVLEQSGTPLPPLEVSFKLTCMEKDPVPVPNDSQDKGCSQTGGGLSLLGALAALGLWRRGWKQGVAVGAFMVGGGLALPPSAQACGGPICQAKKFHAPLPTDASVPANVPALVVLSSNGYEADSGNLRLRTEDGADVEATFLPGPHGSGLVVPAAPLVPGTRYHLEASNLCGRYPQEPGTLETSFTADPAVALPAASGTLRAGPEQNATFPVWGGSLCSVDVEGRTVTLGFTPAPELVPFLPWVHWTLEVDGKPWATAQHGAVDAAGNVMPPDRFAYPHDLLTVYTVCKVLPDQQAPSDQGLAPGKHVATLRPVLEQSGTPLPPLEVSFELKCPDEVPEVPEDKGCTQAGGGLTAFGLLATLRLWRRTKRP</sequence>
<protein>
    <submittedName>
        <fullName evidence="1">Uncharacterized protein</fullName>
    </submittedName>
</protein>
<organism evidence="1 2">
    <name type="scientific">Corallococcus interemptor</name>
    <dbReference type="NCBI Taxonomy" id="2316720"/>
    <lineage>
        <taxon>Bacteria</taxon>
        <taxon>Pseudomonadati</taxon>
        <taxon>Myxococcota</taxon>
        <taxon>Myxococcia</taxon>
        <taxon>Myxococcales</taxon>
        <taxon>Cystobacterineae</taxon>
        <taxon>Myxococcaceae</taxon>
        <taxon>Corallococcus</taxon>
    </lineage>
</organism>
<keyword evidence="2" id="KW-1185">Reference proteome</keyword>
<name>A0A3A8QJW7_9BACT</name>
<gene>
    <name evidence="1" type="ORF">D7X96_19780</name>
</gene>
<dbReference type="AlphaFoldDB" id="A0A3A8QJW7"/>
<comment type="caution">
    <text evidence="1">The sequence shown here is derived from an EMBL/GenBank/DDBJ whole genome shotgun (WGS) entry which is preliminary data.</text>
</comment>
<proteinExistence type="predicted"/>
<evidence type="ECO:0000313" key="1">
    <source>
        <dbReference type="EMBL" id="RKH67210.1"/>
    </source>
</evidence>
<reference evidence="2" key="1">
    <citation type="submission" date="2018-09" db="EMBL/GenBank/DDBJ databases">
        <authorList>
            <person name="Livingstone P.G."/>
            <person name="Whitworth D.E."/>
        </authorList>
    </citation>
    <scope>NUCLEOTIDE SEQUENCE [LARGE SCALE GENOMIC DNA]</scope>
    <source>
        <strain evidence="2">AB047A</strain>
    </source>
</reference>